<dbReference type="EMBL" id="JACRWH010000028">
    <property type="protein sequence ID" value="MBC6012546.1"/>
    <property type="molecule type" value="Genomic_DNA"/>
</dbReference>
<evidence type="ECO:0000313" key="1">
    <source>
        <dbReference type="EMBL" id="MBC6012546.1"/>
    </source>
</evidence>
<sequence length="281" mass="31865">MAHLTCNFFSKSLMRTVDITVILPTDKYVFTDPDFKPQTTFKTLYLLHGIFGSTSDWINGTRIEAWAQEKNLAVVMPSGENKFYVDQPHSMDNFGIFIGEELVDFTRRSFPLSKKREDTFIGGLSMGGYGALRNGLKYHDTFGSIIALSSALILDGVYTSTYEDVNPMGNRYYYESIFGDISKLKGSDMDYYALVDGLKSEEFPQLFVACGTEDFMLKEQNEQFHQYLLEKGIEHEYQTGPGGHDWVFWDTFIYKALEWLPLDEATTGVSSGNVSIESEGK</sequence>
<dbReference type="InterPro" id="IPR029058">
    <property type="entry name" value="AB_hydrolase_fold"/>
</dbReference>
<dbReference type="PANTHER" id="PTHR48098:SF1">
    <property type="entry name" value="DIACYLGLYCEROL ACYLTRANSFERASE_MYCOLYLTRANSFERASE AG85A"/>
    <property type="match status" value="1"/>
</dbReference>
<dbReference type="InterPro" id="IPR000801">
    <property type="entry name" value="Esterase-like"/>
</dbReference>
<gene>
    <name evidence="1" type="ORF">H8911_07335</name>
</gene>
<dbReference type="InterPro" id="IPR050583">
    <property type="entry name" value="Mycobacterial_A85_antigen"/>
</dbReference>
<dbReference type="PANTHER" id="PTHR48098">
    <property type="entry name" value="ENTEROCHELIN ESTERASE-RELATED"/>
    <property type="match status" value="1"/>
</dbReference>
<dbReference type="Proteomes" id="UP000649075">
    <property type="component" value="Unassembled WGS sequence"/>
</dbReference>
<proteinExistence type="predicted"/>
<accession>A0ABR7KIH4</accession>
<dbReference type="SUPFAM" id="SSF53474">
    <property type="entry name" value="alpha/beta-Hydrolases"/>
    <property type="match status" value="1"/>
</dbReference>
<comment type="caution">
    <text evidence="1">The sequence shown here is derived from an EMBL/GenBank/DDBJ whole genome shotgun (WGS) entry which is preliminary data.</text>
</comment>
<name>A0ABR7KIH4_9FIRM</name>
<organism evidence="1 2">
    <name type="scientific">Holdemanella hominis</name>
    <dbReference type="NCBI Taxonomy" id="2764327"/>
    <lineage>
        <taxon>Bacteria</taxon>
        <taxon>Bacillati</taxon>
        <taxon>Bacillota</taxon>
        <taxon>Erysipelotrichia</taxon>
        <taxon>Erysipelotrichales</taxon>
        <taxon>Erysipelotrichaceae</taxon>
        <taxon>Holdemanella</taxon>
    </lineage>
</organism>
<dbReference type="RefSeq" id="WP_186999191.1">
    <property type="nucleotide sequence ID" value="NZ_JACRWH010000028.1"/>
</dbReference>
<dbReference type="Gene3D" id="3.40.50.1820">
    <property type="entry name" value="alpha/beta hydrolase"/>
    <property type="match status" value="1"/>
</dbReference>
<keyword evidence="2" id="KW-1185">Reference proteome</keyword>
<evidence type="ECO:0000313" key="2">
    <source>
        <dbReference type="Proteomes" id="UP000649075"/>
    </source>
</evidence>
<protein>
    <submittedName>
        <fullName evidence="1">Acetylesterase</fullName>
    </submittedName>
</protein>
<reference evidence="1 2" key="1">
    <citation type="submission" date="2020-08" db="EMBL/GenBank/DDBJ databases">
        <authorList>
            <person name="Liu C."/>
            <person name="Sun Q."/>
        </authorList>
    </citation>
    <scope>NUCLEOTIDE SEQUENCE [LARGE SCALE GENOMIC DNA]</scope>
    <source>
        <strain evidence="1 2">L34</strain>
    </source>
</reference>
<dbReference type="Pfam" id="PF00756">
    <property type="entry name" value="Esterase"/>
    <property type="match status" value="1"/>
</dbReference>